<keyword evidence="4" id="KW-1185">Reference proteome</keyword>
<organism evidence="3 4">
    <name type="scientific">Halalkalibacter okhensis</name>
    <dbReference type="NCBI Taxonomy" id="333138"/>
    <lineage>
        <taxon>Bacteria</taxon>
        <taxon>Bacillati</taxon>
        <taxon>Bacillota</taxon>
        <taxon>Bacilli</taxon>
        <taxon>Bacillales</taxon>
        <taxon>Bacillaceae</taxon>
        <taxon>Halalkalibacter</taxon>
    </lineage>
</organism>
<evidence type="ECO:0000313" key="3">
    <source>
        <dbReference type="EMBL" id="KHF39127.1"/>
    </source>
</evidence>
<accession>A0A0B0IE09</accession>
<comment type="caution">
    <text evidence="3">The sequence shown here is derived from an EMBL/GenBank/DDBJ whole genome shotgun (WGS) entry which is preliminary data.</text>
</comment>
<name>A0A0B0IE09_9BACI</name>
<evidence type="ECO:0000256" key="1">
    <source>
        <dbReference type="SAM" id="MobiDB-lite"/>
    </source>
</evidence>
<evidence type="ECO:0000256" key="2">
    <source>
        <dbReference type="SAM" id="SignalP"/>
    </source>
</evidence>
<dbReference type="RefSeq" id="WP_034631198.1">
    <property type="nucleotide sequence ID" value="NZ_JRJU01000023.1"/>
</dbReference>
<evidence type="ECO:0008006" key="5">
    <source>
        <dbReference type="Google" id="ProtNLM"/>
    </source>
</evidence>
<dbReference type="PROSITE" id="PS51257">
    <property type="entry name" value="PROKAR_LIPOPROTEIN"/>
    <property type="match status" value="1"/>
</dbReference>
<gene>
    <name evidence="3" type="ORF">LQ50_16980</name>
</gene>
<dbReference type="eggNOG" id="ENOG5031SWU">
    <property type="taxonomic scope" value="Bacteria"/>
</dbReference>
<keyword evidence="2" id="KW-0732">Signal</keyword>
<feature type="region of interest" description="Disordered" evidence="1">
    <location>
        <begin position="64"/>
        <end position="85"/>
    </location>
</feature>
<reference evidence="3 4" key="1">
    <citation type="submission" date="2014-09" db="EMBL/GenBank/DDBJ databases">
        <title>Genome sequencing and annotation of Bacillus Okhensis strain Kh10-101T.</title>
        <authorList>
            <person name="Prakash J.S."/>
        </authorList>
    </citation>
    <scope>NUCLEOTIDE SEQUENCE [LARGE SCALE GENOMIC DNA]</scope>
    <source>
        <strain evidence="4">Kh10-101T</strain>
    </source>
</reference>
<dbReference type="EMBL" id="JRJU01000023">
    <property type="protein sequence ID" value="KHF39127.1"/>
    <property type="molecule type" value="Genomic_DNA"/>
</dbReference>
<dbReference type="Proteomes" id="UP000030832">
    <property type="component" value="Unassembled WGS sequence"/>
</dbReference>
<evidence type="ECO:0000313" key="4">
    <source>
        <dbReference type="Proteomes" id="UP000030832"/>
    </source>
</evidence>
<dbReference type="OrthoDB" id="9977689at2"/>
<dbReference type="AlphaFoldDB" id="A0A0B0IE09"/>
<feature type="signal peptide" evidence="2">
    <location>
        <begin position="1"/>
        <end position="21"/>
    </location>
</feature>
<feature type="chain" id="PRO_5039674348" description="Spore cortex protein CoxA" evidence="2">
    <location>
        <begin position="22"/>
        <end position="188"/>
    </location>
</feature>
<protein>
    <recommendedName>
        <fullName evidence="5">Spore cortex protein CoxA</fullName>
    </recommendedName>
</protein>
<proteinExistence type="predicted"/>
<sequence length="188" mass="20372">MKKITMSVVAATMLVSGLTGCGVDNQATHPYETEHRQGTLGINDSPGIGTRNDLGGRVDHDGGFFTGQRHSPGEVEVGEDRSRGFGTDFGQGRAGGFFGIEGHRQERTQQGGSGVLAEKNHIDGAYDVQHNQTLQTARILEIDGVQEARVRGQVVELTVDEKVGERKARQIKQQAQKLAKNHTIRVVD</sequence>